<dbReference type="OrthoDB" id="537032at2759"/>
<keyword evidence="7" id="KW-0238">DNA-binding</keyword>
<keyword evidence="8" id="KW-1133">Transmembrane helix</keyword>
<dbReference type="FunFam" id="1.10.10.60:FF:000020">
    <property type="entry name" value="Ceramide synthase 5"/>
    <property type="match status" value="1"/>
</dbReference>
<keyword evidence="5" id="KW-0444">Lipid biosynthesis</keyword>
<evidence type="ECO:0000256" key="6">
    <source>
        <dbReference type="ARBA" id="ARBA00049036"/>
    </source>
</evidence>
<dbReference type="PANTHER" id="PTHR12560:SF6">
    <property type="entry name" value="CERAMIDE SYNTHASE 4"/>
    <property type="match status" value="1"/>
</dbReference>
<dbReference type="Proteomes" id="UP000018936">
    <property type="component" value="Unassembled WGS sequence"/>
</dbReference>
<keyword evidence="8" id="KW-0812">Transmembrane</keyword>
<comment type="pathway">
    <text evidence="4">Sphingolipid metabolism.</text>
</comment>
<dbReference type="GO" id="GO:0050291">
    <property type="term" value="F:sphingosine N-acyltransferase activity"/>
    <property type="evidence" value="ECO:0007669"/>
    <property type="project" value="InterPro"/>
</dbReference>
<evidence type="ECO:0000313" key="11">
    <source>
        <dbReference type="Proteomes" id="UP000018936"/>
    </source>
</evidence>
<comment type="pathway">
    <text evidence="3">Lipid metabolism; sphingolipid metabolism.</text>
</comment>
<evidence type="ECO:0000256" key="7">
    <source>
        <dbReference type="RuleBase" id="RU000682"/>
    </source>
</evidence>
<proteinExistence type="predicted"/>
<gene>
    <name evidence="10" type="ORF">L345_17139</name>
</gene>
<evidence type="ECO:0000256" key="2">
    <source>
        <dbReference type="ARBA" id="ARBA00004586"/>
    </source>
</evidence>
<dbReference type="GO" id="GO:0005789">
    <property type="term" value="C:endoplasmic reticulum membrane"/>
    <property type="evidence" value="ECO:0007669"/>
    <property type="project" value="UniProtKB-SubCell"/>
</dbReference>
<comment type="subcellular location">
    <subcellularLocation>
        <location evidence="1">Endomembrane system</location>
        <topology evidence="1">Multi-pass membrane protein</topology>
    </subcellularLocation>
    <subcellularLocation>
        <location evidence="2">Endoplasmic reticulum membrane</location>
    </subcellularLocation>
    <subcellularLocation>
        <location evidence="7">Nucleus</location>
    </subcellularLocation>
</comment>
<evidence type="ECO:0000256" key="3">
    <source>
        <dbReference type="ARBA" id="ARBA00004760"/>
    </source>
</evidence>
<accession>V8N4D6</accession>
<dbReference type="GO" id="GO:0003677">
    <property type="term" value="F:DNA binding"/>
    <property type="evidence" value="ECO:0007669"/>
    <property type="project" value="UniProtKB-KW"/>
</dbReference>
<sequence>MEMCCWREMAQLTQWLWRQEYWLPPGITWEDMQETEDIRYPQPHHLLLSFPIVLLLVAFRLFFERQALGQLKPTQSRRRKIGVPLSKKLGLQEKVRRKPSPNPILEAFYRKRRKNPQQEEVCGLAKQCDLQPRQVERWFRYRWDQDRPTLTKEFCEASTTVSCSTWINSCDGKASIRVSSPS</sequence>
<dbReference type="SUPFAM" id="SSF46689">
    <property type="entry name" value="Homeodomain-like"/>
    <property type="match status" value="1"/>
</dbReference>
<dbReference type="GO" id="GO:0005634">
    <property type="term" value="C:nucleus"/>
    <property type="evidence" value="ECO:0007669"/>
    <property type="project" value="UniProtKB-SubCell"/>
</dbReference>
<evidence type="ECO:0000313" key="10">
    <source>
        <dbReference type="EMBL" id="ETE57149.1"/>
    </source>
</evidence>
<dbReference type="InterPro" id="IPR009057">
    <property type="entry name" value="Homeodomain-like_sf"/>
</dbReference>
<keyword evidence="7" id="KW-0371">Homeobox</keyword>
<evidence type="ECO:0000256" key="1">
    <source>
        <dbReference type="ARBA" id="ARBA00004127"/>
    </source>
</evidence>
<evidence type="ECO:0000256" key="4">
    <source>
        <dbReference type="ARBA" id="ARBA00004991"/>
    </source>
</evidence>
<dbReference type="GO" id="GO:0046513">
    <property type="term" value="P:ceramide biosynthetic process"/>
    <property type="evidence" value="ECO:0007669"/>
    <property type="project" value="InterPro"/>
</dbReference>
<protein>
    <recommendedName>
        <fullName evidence="9">Homeobox domain-containing protein</fullName>
    </recommendedName>
</protein>
<name>V8N4D6_OPHHA</name>
<evidence type="ECO:0000256" key="8">
    <source>
        <dbReference type="SAM" id="Phobius"/>
    </source>
</evidence>
<dbReference type="InterPro" id="IPR001356">
    <property type="entry name" value="HD"/>
</dbReference>
<comment type="catalytic activity">
    <reaction evidence="6">
        <text>sphinganine + octadecanoyl-CoA = N-(octadecanoyl)-sphinganine + CoA + H(+)</text>
        <dbReference type="Rhea" id="RHEA:36547"/>
        <dbReference type="ChEBI" id="CHEBI:15378"/>
        <dbReference type="ChEBI" id="CHEBI:57287"/>
        <dbReference type="ChEBI" id="CHEBI:57394"/>
        <dbReference type="ChEBI" id="CHEBI:57817"/>
        <dbReference type="ChEBI" id="CHEBI:67033"/>
    </reaction>
    <physiologicalReaction direction="left-to-right" evidence="6">
        <dbReference type="Rhea" id="RHEA:36548"/>
    </physiologicalReaction>
</comment>
<feature type="non-terminal residue" evidence="10">
    <location>
        <position position="1"/>
    </location>
</feature>
<evidence type="ECO:0000259" key="9">
    <source>
        <dbReference type="Pfam" id="PF00046"/>
    </source>
</evidence>
<keyword evidence="11" id="KW-1185">Reference proteome</keyword>
<dbReference type="Pfam" id="PF00046">
    <property type="entry name" value="Homeodomain"/>
    <property type="match status" value="1"/>
</dbReference>
<keyword evidence="7" id="KW-0539">Nucleus</keyword>
<reference evidence="10 11" key="1">
    <citation type="journal article" date="2013" name="Proc. Natl. Acad. Sci. U.S.A.">
        <title>The king cobra genome reveals dynamic gene evolution and adaptation in the snake venom system.</title>
        <authorList>
            <person name="Vonk F.J."/>
            <person name="Casewell N.R."/>
            <person name="Henkel C.V."/>
            <person name="Heimberg A.M."/>
            <person name="Jansen H.J."/>
            <person name="McCleary R.J."/>
            <person name="Kerkkamp H.M."/>
            <person name="Vos R.A."/>
            <person name="Guerreiro I."/>
            <person name="Calvete J.J."/>
            <person name="Wuster W."/>
            <person name="Woods A.E."/>
            <person name="Logan J.M."/>
            <person name="Harrison R.A."/>
            <person name="Castoe T.A."/>
            <person name="de Koning A.P."/>
            <person name="Pollock D.D."/>
            <person name="Yandell M."/>
            <person name="Calderon D."/>
            <person name="Renjifo C."/>
            <person name="Currier R.B."/>
            <person name="Salgado D."/>
            <person name="Pla D."/>
            <person name="Sanz L."/>
            <person name="Hyder A.S."/>
            <person name="Ribeiro J.M."/>
            <person name="Arntzen J.W."/>
            <person name="van den Thillart G.E."/>
            <person name="Boetzer M."/>
            <person name="Pirovano W."/>
            <person name="Dirks R.P."/>
            <person name="Spaink H.P."/>
            <person name="Duboule D."/>
            <person name="McGlinn E."/>
            <person name="Kini R.M."/>
            <person name="Richardson M.K."/>
        </authorList>
    </citation>
    <scope>NUCLEOTIDE SEQUENCE</scope>
    <source>
        <tissue evidence="10">Blood</tissue>
    </source>
</reference>
<feature type="transmembrane region" description="Helical" evidence="8">
    <location>
        <begin position="46"/>
        <end position="63"/>
    </location>
</feature>
<keyword evidence="8" id="KW-0472">Membrane</keyword>
<organism evidence="10 11">
    <name type="scientific">Ophiophagus hannah</name>
    <name type="common">King cobra</name>
    <name type="synonym">Naja hannah</name>
    <dbReference type="NCBI Taxonomy" id="8665"/>
    <lineage>
        <taxon>Eukaryota</taxon>
        <taxon>Metazoa</taxon>
        <taxon>Chordata</taxon>
        <taxon>Craniata</taxon>
        <taxon>Vertebrata</taxon>
        <taxon>Euteleostomi</taxon>
        <taxon>Lepidosauria</taxon>
        <taxon>Squamata</taxon>
        <taxon>Bifurcata</taxon>
        <taxon>Unidentata</taxon>
        <taxon>Episquamata</taxon>
        <taxon>Toxicofera</taxon>
        <taxon>Serpentes</taxon>
        <taxon>Colubroidea</taxon>
        <taxon>Elapidae</taxon>
        <taxon>Elapinae</taxon>
        <taxon>Ophiophagus</taxon>
    </lineage>
</organism>
<keyword evidence="5" id="KW-0443">Lipid metabolism</keyword>
<dbReference type="Gene3D" id="1.10.10.60">
    <property type="entry name" value="Homeodomain-like"/>
    <property type="match status" value="1"/>
</dbReference>
<dbReference type="EMBL" id="AZIM01009608">
    <property type="protein sequence ID" value="ETE57149.1"/>
    <property type="molecule type" value="Genomic_DNA"/>
</dbReference>
<dbReference type="AlphaFoldDB" id="V8N4D6"/>
<comment type="caution">
    <text evidence="10">The sequence shown here is derived from an EMBL/GenBank/DDBJ whole genome shotgun (WGS) entry which is preliminary data.</text>
</comment>
<dbReference type="PANTHER" id="PTHR12560">
    <property type="entry name" value="LONGEVITY ASSURANCE FACTOR 1 LAG1"/>
    <property type="match status" value="1"/>
</dbReference>
<evidence type="ECO:0000256" key="5">
    <source>
        <dbReference type="ARBA" id="ARBA00022516"/>
    </source>
</evidence>
<dbReference type="InterPro" id="IPR016439">
    <property type="entry name" value="Lag1/Lac1-like"/>
</dbReference>
<feature type="domain" description="Homeobox" evidence="9">
    <location>
        <begin position="104"/>
        <end position="142"/>
    </location>
</feature>
<dbReference type="CDD" id="cd00086">
    <property type="entry name" value="homeodomain"/>
    <property type="match status" value="1"/>
</dbReference>